<dbReference type="CDD" id="cd09917">
    <property type="entry name" value="F-box_SF"/>
    <property type="match status" value="1"/>
</dbReference>
<gene>
    <name evidence="2" type="ORF">BJ322DRAFT_1108009</name>
</gene>
<name>A0A9P6HIL0_9AGAM</name>
<keyword evidence="3" id="KW-1185">Reference proteome</keyword>
<dbReference type="AlphaFoldDB" id="A0A9P6HIL0"/>
<comment type="caution">
    <text evidence="2">The sequence shown here is derived from an EMBL/GenBank/DDBJ whole genome shotgun (WGS) entry which is preliminary data.</text>
</comment>
<evidence type="ECO:0000259" key="1">
    <source>
        <dbReference type="Pfam" id="PF12937"/>
    </source>
</evidence>
<reference evidence="2" key="2">
    <citation type="submission" date="2020-11" db="EMBL/GenBank/DDBJ databases">
        <authorList>
            <consortium name="DOE Joint Genome Institute"/>
            <person name="Kuo A."/>
            <person name="Miyauchi S."/>
            <person name="Kiss E."/>
            <person name="Drula E."/>
            <person name="Kohler A."/>
            <person name="Sanchez-Garcia M."/>
            <person name="Andreopoulos B."/>
            <person name="Barry K.W."/>
            <person name="Bonito G."/>
            <person name="Buee M."/>
            <person name="Carver A."/>
            <person name="Chen C."/>
            <person name="Cichocki N."/>
            <person name="Clum A."/>
            <person name="Culley D."/>
            <person name="Crous P.W."/>
            <person name="Fauchery L."/>
            <person name="Girlanda M."/>
            <person name="Hayes R."/>
            <person name="Keri Z."/>
            <person name="Labutti K."/>
            <person name="Lipzen A."/>
            <person name="Lombard V."/>
            <person name="Magnuson J."/>
            <person name="Maillard F."/>
            <person name="Morin E."/>
            <person name="Murat C."/>
            <person name="Nolan M."/>
            <person name="Ohm R."/>
            <person name="Pangilinan J."/>
            <person name="Pereira M."/>
            <person name="Perotto S."/>
            <person name="Peter M."/>
            <person name="Riley R."/>
            <person name="Sitrit Y."/>
            <person name="Stielow B."/>
            <person name="Szollosi G."/>
            <person name="Zifcakova L."/>
            <person name="Stursova M."/>
            <person name="Spatafora J.W."/>
            <person name="Tedersoo L."/>
            <person name="Vaario L.-M."/>
            <person name="Yamada A."/>
            <person name="Yan M."/>
            <person name="Wang P."/>
            <person name="Xu J."/>
            <person name="Bruns T."/>
            <person name="Baldrian P."/>
            <person name="Vilgalys R."/>
            <person name="Henrissat B."/>
            <person name="Grigoriev I.V."/>
            <person name="Hibbett D."/>
            <person name="Nagy L.G."/>
            <person name="Martin F.M."/>
        </authorList>
    </citation>
    <scope>NUCLEOTIDE SEQUENCE</scope>
    <source>
        <strain evidence="2">UH-Tt-Lm1</strain>
    </source>
</reference>
<evidence type="ECO:0000313" key="3">
    <source>
        <dbReference type="Proteomes" id="UP000736335"/>
    </source>
</evidence>
<dbReference type="Proteomes" id="UP000736335">
    <property type="component" value="Unassembled WGS sequence"/>
</dbReference>
<evidence type="ECO:0000313" key="2">
    <source>
        <dbReference type="EMBL" id="KAF9786153.1"/>
    </source>
</evidence>
<dbReference type="Pfam" id="PF12937">
    <property type="entry name" value="F-box-like"/>
    <property type="match status" value="1"/>
</dbReference>
<dbReference type="InterPro" id="IPR001810">
    <property type="entry name" value="F-box_dom"/>
</dbReference>
<proteinExistence type="predicted"/>
<reference evidence="2" key="1">
    <citation type="journal article" date="2020" name="Nat. Commun.">
        <title>Large-scale genome sequencing of mycorrhizal fungi provides insights into the early evolution of symbiotic traits.</title>
        <authorList>
            <person name="Miyauchi S."/>
            <person name="Kiss E."/>
            <person name="Kuo A."/>
            <person name="Drula E."/>
            <person name="Kohler A."/>
            <person name="Sanchez-Garcia M."/>
            <person name="Morin E."/>
            <person name="Andreopoulos B."/>
            <person name="Barry K.W."/>
            <person name="Bonito G."/>
            <person name="Buee M."/>
            <person name="Carver A."/>
            <person name="Chen C."/>
            <person name="Cichocki N."/>
            <person name="Clum A."/>
            <person name="Culley D."/>
            <person name="Crous P.W."/>
            <person name="Fauchery L."/>
            <person name="Girlanda M."/>
            <person name="Hayes R.D."/>
            <person name="Keri Z."/>
            <person name="LaButti K."/>
            <person name="Lipzen A."/>
            <person name="Lombard V."/>
            <person name="Magnuson J."/>
            <person name="Maillard F."/>
            <person name="Murat C."/>
            <person name="Nolan M."/>
            <person name="Ohm R.A."/>
            <person name="Pangilinan J."/>
            <person name="Pereira M.F."/>
            <person name="Perotto S."/>
            <person name="Peter M."/>
            <person name="Pfister S."/>
            <person name="Riley R."/>
            <person name="Sitrit Y."/>
            <person name="Stielow J.B."/>
            <person name="Szollosi G."/>
            <person name="Zifcakova L."/>
            <person name="Stursova M."/>
            <person name="Spatafora J.W."/>
            <person name="Tedersoo L."/>
            <person name="Vaario L.M."/>
            <person name="Yamada A."/>
            <person name="Yan M."/>
            <person name="Wang P."/>
            <person name="Xu J."/>
            <person name="Bruns T."/>
            <person name="Baldrian P."/>
            <person name="Vilgalys R."/>
            <person name="Dunand C."/>
            <person name="Henrissat B."/>
            <person name="Grigoriev I.V."/>
            <person name="Hibbett D."/>
            <person name="Nagy L.G."/>
            <person name="Martin F.M."/>
        </authorList>
    </citation>
    <scope>NUCLEOTIDE SEQUENCE</scope>
    <source>
        <strain evidence="2">UH-Tt-Lm1</strain>
    </source>
</reference>
<dbReference type="SUPFAM" id="SSF81383">
    <property type="entry name" value="F-box domain"/>
    <property type="match status" value="1"/>
</dbReference>
<feature type="domain" description="F-box" evidence="1">
    <location>
        <begin position="60"/>
        <end position="103"/>
    </location>
</feature>
<organism evidence="2 3">
    <name type="scientific">Thelephora terrestris</name>
    <dbReference type="NCBI Taxonomy" id="56493"/>
    <lineage>
        <taxon>Eukaryota</taxon>
        <taxon>Fungi</taxon>
        <taxon>Dikarya</taxon>
        <taxon>Basidiomycota</taxon>
        <taxon>Agaricomycotina</taxon>
        <taxon>Agaricomycetes</taxon>
        <taxon>Thelephorales</taxon>
        <taxon>Thelephoraceae</taxon>
        <taxon>Thelephora</taxon>
    </lineage>
</organism>
<dbReference type="Gene3D" id="1.20.1280.50">
    <property type="match status" value="1"/>
</dbReference>
<sequence length="487" mass="56018">MSTLTSAYLPRISSLSCFANATAANQSLINTFWCLTKTGIKSFFNSDATKASIVCSSPITRLPVELVEEVLSYFIDDITTLLACSLTCRSWYIATLRDLHHSLTTDHDSLAPVEDKRRLWPEPLKKMYELDLLPLVKRFRIRLLRCSHGCFTPERLDERNLRYFSALKNLQELGIDDLQLYRFMPDLQRYFGHLSPTLRFLALKQPNGSSRQIVYFIGLFPNLQDLKLCYASLRYEEENMADTTLIPPSSPPLRGRLTLALFTRTQIVKDMVTLFGGLRFHQMDLFGVRCLPLLLEKCAETLETLRLYQTDPYAKRQGLRFDLSRNKALRTFETTAELISCGGDATPEFLKTVLSSVASPGMLDVVIIYRDRDFGGSASCYRCDTDPICIRHRNRPDLWEFPRQLRVFREMHNARKFRLVLCVDVYGCIEDFSVRLLESAVKKEEANGGFEYLDCKPVITCERRTIRTRPRDMNTGGFWVWDCSSAL</sequence>
<dbReference type="EMBL" id="WIUZ02000006">
    <property type="protein sequence ID" value="KAF9786153.1"/>
    <property type="molecule type" value="Genomic_DNA"/>
</dbReference>
<protein>
    <recommendedName>
        <fullName evidence="1">F-box domain-containing protein</fullName>
    </recommendedName>
</protein>
<dbReference type="OrthoDB" id="9994419at2759"/>
<accession>A0A9P6HIL0</accession>
<dbReference type="InterPro" id="IPR036047">
    <property type="entry name" value="F-box-like_dom_sf"/>
</dbReference>